<dbReference type="Pfam" id="PF14543">
    <property type="entry name" value="TAXi_N"/>
    <property type="match status" value="1"/>
</dbReference>
<dbReference type="InterPro" id="IPR001461">
    <property type="entry name" value="Aspartic_peptidase_A1"/>
</dbReference>
<proteinExistence type="inferred from homology"/>
<dbReference type="PANTHER" id="PTHR13683:SF750">
    <property type="entry name" value="ASPARTYL PROTEASE AED1"/>
    <property type="match status" value="1"/>
</dbReference>
<feature type="domain" description="Peptidase A1" evidence="2">
    <location>
        <begin position="1"/>
        <end position="96"/>
    </location>
</feature>
<evidence type="ECO:0000313" key="4">
    <source>
        <dbReference type="Proteomes" id="UP000827721"/>
    </source>
</evidence>
<name>A0ABQ8IBJ9_9ROSI</name>
<dbReference type="PANTHER" id="PTHR13683">
    <property type="entry name" value="ASPARTYL PROTEASES"/>
    <property type="match status" value="1"/>
</dbReference>
<accession>A0ABQ8IBJ9</accession>
<comment type="similarity">
    <text evidence="1">Belongs to the peptidase A1 family.</text>
</comment>
<organism evidence="3 4">
    <name type="scientific">Xanthoceras sorbifolium</name>
    <dbReference type="NCBI Taxonomy" id="99658"/>
    <lineage>
        <taxon>Eukaryota</taxon>
        <taxon>Viridiplantae</taxon>
        <taxon>Streptophyta</taxon>
        <taxon>Embryophyta</taxon>
        <taxon>Tracheophyta</taxon>
        <taxon>Spermatophyta</taxon>
        <taxon>Magnoliopsida</taxon>
        <taxon>eudicotyledons</taxon>
        <taxon>Gunneridae</taxon>
        <taxon>Pentapetalae</taxon>
        <taxon>rosids</taxon>
        <taxon>malvids</taxon>
        <taxon>Sapindales</taxon>
        <taxon>Sapindaceae</taxon>
        <taxon>Xanthoceroideae</taxon>
        <taxon>Xanthoceras</taxon>
    </lineage>
</organism>
<dbReference type="PROSITE" id="PS51767">
    <property type="entry name" value="PEPTIDASE_A1"/>
    <property type="match status" value="2"/>
</dbReference>
<dbReference type="SUPFAM" id="SSF50630">
    <property type="entry name" value="Acid proteases"/>
    <property type="match status" value="2"/>
</dbReference>
<dbReference type="Pfam" id="PF14541">
    <property type="entry name" value="TAXi_C"/>
    <property type="match status" value="2"/>
</dbReference>
<dbReference type="Gene3D" id="2.40.70.10">
    <property type="entry name" value="Acid Proteases"/>
    <property type="match status" value="3"/>
</dbReference>
<dbReference type="InterPro" id="IPR033121">
    <property type="entry name" value="PEPTIDASE_A1"/>
</dbReference>
<dbReference type="EMBL" id="JAFEMO010000003">
    <property type="protein sequence ID" value="KAH7574025.1"/>
    <property type="molecule type" value="Genomic_DNA"/>
</dbReference>
<dbReference type="PRINTS" id="PR00792">
    <property type="entry name" value="PEPSIN"/>
</dbReference>
<feature type="domain" description="Peptidase A1" evidence="2">
    <location>
        <begin position="272"/>
        <end position="604"/>
    </location>
</feature>
<evidence type="ECO:0000256" key="1">
    <source>
        <dbReference type="ARBA" id="ARBA00007447"/>
    </source>
</evidence>
<comment type="caution">
    <text evidence="3">The sequence shown here is derived from an EMBL/GenBank/DDBJ whole genome shotgun (WGS) entry which is preliminary data.</text>
</comment>
<dbReference type="InterPro" id="IPR032861">
    <property type="entry name" value="TAXi_N"/>
</dbReference>
<sequence>MSAYLIAAAHPGDDLDTCYDFSKSSTVIVPKINFFFRDGTVVGMPRKLSLVTYTKTQVCLGFAPYEPGDDEIIIGNQAQRTMEIVYDLLEKGQGLLLMVVNIVKEIYTLLKENLQPEANFGYYTAFVISCKKAKIVSIMATTNISLALVRLLLSLCLVCSLKEGYAFEEKEESYLTHTIQLSSLFPSTVCNHSTKANERKSTLKVVDKYGPCFQPNQDKEMPSPDMLRIDHSRVHFIQSKLSKNSTHHREMIELDATRLPVIDGSSFKTQNFLVTVGFGTPKKDLSLILDTGSDITWTQCKPCKNCYKQKETRFDRTESSTYATIPCADPLCDIAPHADNVKCRKLDCVYKISYGGGPSSRGFFAKETLTLTSSEVLTDYKFGCGFDQQGDYGRQAGIMGLDRSQVSIVSQTASKYNRIFSYCLPSLSSNTGYLTFGSPSLPQATKYTKLITTHSTLYGLGLIGIGLGGKKLSIAESVFKKSGTVIDSGTPLTYLPPKAYTVLETAFTKAMSKYPKADPSPDLKVCYDLSKYPQFTVPQFSFYFEDGTQVTIPDKGSVVVYSTSQVCLAMVANENAKEYTIIGNIAQKTMEVVYDIPGSRIGFALNRC</sequence>
<evidence type="ECO:0000259" key="2">
    <source>
        <dbReference type="PROSITE" id="PS51767"/>
    </source>
</evidence>
<dbReference type="InterPro" id="IPR032799">
    <property type="entry name" value="TAXi_C"/>
</dbReference>
<dbReference type="InterPro" id="IPR021109">
    <property type="entry name" value="Peptidase_aspartic_dom_sf"/>
</dbReference>
<gene>
    <name evidence="3" type="ORF">JRO89_XS03G0241200</name>
</gene>
<reference evidence="3 4" key="1">
    <citation type="submission" date="2021-02" db="EMBL/GenBank/DDBJ databases">
        <title>Plant Genome Project.</title>
        <authorList>
            <person name="Zhang R.-G."/>
        </authorList>
    </citation>
    <scope>NUCLEOTIDE SEQUENCE [LARGE SCALE GENOMIC DNA]</scope>
    <source>
        <tissue evidence="3">Leaves</tissue>
    </source>
</reference>
<dbReference type="Proteomes" id="UP000827721">
    <property type="component" value="Unassembled WGS sequence"/>
</dbReference>
<evidence type="ECO:0000313" key="3">
    <source>
        <dbReference type="EMBL" id="KAH7574025.1"/>
    </source>
</evidence>
<protein>
    <recommendedName>
        <fullName evidence="2">Peptidase A1 domain-containing protein</fullName>
    </recommendedName>
</protein>
<keyword evidence="4" id="KW-1185">Reference proteome</keyword>